<dbReference type="EMBL" id="JARXVQ010000001">
    <property type="protein sequence ID" value="MDH6180462.1"/>
    <property type="molecule type" value="Genomic_DNA"/>
</dbReference>
<dbReference type="InterPro" id="IPR001763">
    <property type="entry name" value="Rhodanese-like_dom"/>
</dbReference>
<name>A0ABT6KMZ0_9MICO</name>
<evidence type="ECO:0000259" key="1">
    <source>
        <dbReference type="PROSITE" id="PS50206"/>
    </source>
</evidence>
<dbReference type="Pfam" id="PF00581">
    <property type="entry name" value="Rhodanese"/>
    <property type="match status" value="1"/>
</dbReference>
<dbReference type="Proteomes" id="UP001160142">
    <property type="component" value="Unassembled WGS sequence"/>
</dbReference>
<dbReference type="Gene3D" id="3.40.250.10">
    <property type="entry name" value="Rhodanese-like domain"/>
    <property type="match status" value="1"/>
</dbReference>
<evidence type="ECO:0000313" key="3">
    <source>
        <dbReference type="Proteomes" id="UP001160142"/>
    </source>
</evidence>
<dbReference type="PANTHER" id="PTHR43031:SF1">
    <property type="entry name" value="PYRIDINE NUCLEOTIDE-DISULPHIDE OXIDOREDUCTASE"/>
    <property type="match status" value="1"/>
</dbReference>
<protein>
    <submittedName>
        <fullName evidence="2">Rhodanese-related sulfurtransferase</fullName>
    </submittedName>
</protein>
<organism evidence="2 3">
    <name type="scientific">Antiquaquibacter oligotrophicus</name>
    <dbReference type="NCBI Taxonomy" id="2880260"/>
    <lineage>
        <taxon>Bacteria</taxon>
        <taxon>Bacillati</taxon>
        <taxon>Actinomycetota</taxon>
        <taxon>Actinomycetes</taxon>
        <taxon>Micrococcales</taxon>
        <taxon>Microbacteriaceae</taxon>
        <taxon>Antiquaquibacter</taxon>
    </lineage>
</organism>
<accession>A0ABT6KMZ0</accession>
<dbReference type="PROSITE" id="PS50206">
    <property type="entry name" value="RHODANESE_3"/>
    <property type="match status" value="1"/>
</dbReference>
<dbReference type="PANTHER" id="PTHR43031">
    <property type="entry name" value="FAD-DEPENDENT OXIDOREDUCTASE"/>
    <property type="match status" value="1"/>
</dbReference>
<dbReference type="SUPFAM" id="SSF52821">
    <property type="entry name" value="Rhodanese/Cell cycle control phosphatase"/>
    <property type="match status" value="1"/>
</dbReference>
<dbReference type="InterPro" id="IPR036873">
    <property type="entry name" value="Rhodanese-like_dom_sf"/>
</dbReference>
<gene>
    <name evidence="2" type="ORF">M2152_000644</name>
</gene>
<evidence type="ECO:0000313" key="2">
    <source>
        <dbReference type="EMBL" id="MDH6180462.1"/>
    </source>
</evidence>
<proteinExistence type="predicted"/>
<reference evidence="2 3" key="1">
    <citation type="submission" date="2023-04" db="EMBL/GenBank/DDBJ databases">
        <title>Genome Encyclopedia of Bacteria and Archaea VI: Functional Genomics of Type Strains.</title>
        <authorList>
            <person name="Whitman W."/>
        </authorList>
    </citation>
    <scope>NUCLEOTIDE SEQUENCE [LARGE SCALE GENOMIC DNA]</scope>
    <source>
        <strain evidence="2 3">SG_E_30_P1</strain>
    </source>
</reference>
<sequence>MTDTAAILAHFEAKLRFETDPSDVRAAQAAGESFAFIDTRGDAAWAQGRAEGAVHLPTAQIAERAKDLVAPGTPVVVYCWGPACNGATKAAIEFARLGYSVREMIGGFEYWAREGLPVLTDAGHVHRDVDTLTAPAFAVSCDC</sequence>
<feature type="domain" description="Rhodanese" evidence="1">
    <location>
        <begin position="30"/>
        <end position="120"/>
    </location>
</feature>
<dbReference type="InterPro" id="IPR050229">
    <property type="entry name" value="GlpE_sulfurtransferase"/>
</dbReference>
<dbReference type="RefSeq" id="WP_322132813.1">
    <property type="nucleotide sequence ID" value="NZ_CP085036.1"/>
</dbReference>
<dbReference type="SMART" id="SM00450">
    <property type="entry name" value="RHOD"/>
    <property type="match status" value="1"/>
</dbReference>
<keyword evidence="3" id="KW-1185">Reference proteome</keyword>
<comment type="caution">
    <text evidence="2">The sequence shown here is derived from an EMBL/GenBank/DDBJ whole genome shotgun (WGS) entry which is preliminary data.</text>
</comment>